<feature type="compositionally biased region" description="Low complexity" evidence="8">
    <location>
        <begin position="307"/>
        <end position="319"/>
    </location>
</feature>
<protein>
    <recommendedName>
        <fullName evidence="10">Peptidase S1 domain-containing protein</fullName>
    </recommendedName>
</protein>
<dbReference type="SMART" id="SM00020">
    <property type="entry name" value="Tryp_SPc"/>
    <property type="match status" value="1"/>
</dbReference>
<evidence type="ECO:0000256" key="3">
    <source>
        <dbReference type="ARBA" id="ARBA00022670"/>
    </source>
</evidence>
<feature type="compositionally biased region" description="Polar residues" evidence="8">
    <location>
        <begin position="246"/>
        <end position="271"/>
    </location>
</feature>
<feature type="compositionally biased region" description="Basic and acidic residues" evidence="8">
    <location>
        <begin position="213"/>
        <end position="234"/>
    </location>
</feature>
<evidence type="ECO:0000256" key="4">
    <source>
        <dbReference type="ARBA" id="ARBA00022801"/>
    </source>
</evidence>
<keyword evidence="2" id="KW-0964">Secreted</keyword>
<dbReference type="Gene3D" id="2.40.10.10">
    <property type="entry name" value="Trypsin-like serine proteases"/>
    <property type="match status" value="1"/>
</dbReference>
<dbReference type="PROSITE" id="PS51257">
    <property type="entry name" value="PROKAR_LIPOPROTEIN"/>
    <property type="match status" value="1"/>
</dbReference>
<accession>A0AAW2HJ69</accession>
<evidence type="ECO:0000313" key="11">
    <source>
        <dbReference type="EMBL" id="KAL0269885.1"/>
    </source>
</evidence>
<dbReference type="InterPro" id="IPR009003">
    <property type="entry name" value="Peptidase_S1_PA"/>
</dbReference>
<sequence length="626" mass="71159">MMDKIFANSFAFLVLACFAFPVLAQEHRQSPVETCIASNGQNGLCSTYSKCLSLPGNSTPAICRFQGDVALICCPLTRTEEREADKHEPKLVELEEEEEVEEGEEGDEEAEDKYYRNPFFGINGNRRNRWNKGRTENYLTQQYDNEKYILHDGRADNFRPYETEKRPYYTQNGGSDGAFYFSGNKNTYNPHKPNRHKNPGSNQWSPPGHGRPHFPENNKWEENHKHPIDFERPTTQDPRTTVRWPGNQNFNNNYDRQTQRPRTTSRWQGNQNNNNNNYYNNNNNDNDRYTYRPRTTTSSWQNQNFDRYTTQRPRTTTSRPDYNRPQNSSRKRISEIKCEEYSEPVTETISGLPLLPNPTPVKIHVQKCISAQQLIVGGENTTVGEFPHMAAIGYHDAGKRDISWKCGGSLISDQYVLTAAHCAVRSAGKPVRVRLGDYNLHSTNDGATPEDYSISEIINHPDYKPPAKYHDIALLKLGRRVNIRKNIRPACLHTKSGLPEPKVIAIGWGRVQRDEEPSNTLLKVGLSVVERNTCNKAYQSWSRQNVLPQGITENLICAGEPQGGKDTCQGDSGGPIQYVSQSNQCIHYVVGVTSFGKQCALPNSPGVYTRVSSYVPWIESVVWPGQ</sequence>
<name>A0AAW2HJ69_9NEOP</name>
<dbReference type="AlphaFoldDB" id="A0AAW2HJ69"/>
<comment type="subcellular location">
    <subcellularLocation>
        <location evidence="1">Secreted</location>
    </subcellularLocation>
</comment>
<keyword evidence="4 7" id="KW-0378">Hydrolase</keyword>
<feature type="compositionally biased region" description="Acidic residues" evidence="8">
    <location>
        <begin position="94"/>
        <end position="111"/>
    </location>
</feature>
<dbReference type="GO" id="GO:0016485">
    <property type="term" value="P:protein processing"/>
    <property type="evidence" value="ECO:0007669"/>
    <property type="project" value="UniProtKB-ARBA"/>
</dbReference>
<dbReference type="FunFam" id="2.40.10.10:FF:000047">
    <property type="entry name" value="Trypsin eta"/>
    <property type="match status" value="1"/>
</dbReference>
<dbReference type="InterPro" id="IPR033116">
    <property type="entry name" value="TRYPSIN_SER"/>
</dbReference>
<dbReference type="EMBL" id="JARGDH010000004">
    <property type="protein sequence ID" value="KAL0269885.1"/>
    <property type="molecule type" value="Genomic_DNA"/>
</dbReference>
<dbReference type="GO" id="GO:0004252">
    <property type="term" value="F:serine-type endopeptidase activity"/>
    <property type="evidence" value="ECO:0007669"/>
    <property type="project" value="InterPro"/>
</dbReference>
<keyword evidence="6" id="KW-1015">Disulfide bond</keyword>
<keyword evidence="9" id="KW-0732">Signal</keyword>
<evidence type="ECO:0000256" key="6">
    <source>
        <dbReference type="ARBA" id="ARBA00023157"/>
    </source>
</evidence>
<evidence type="ECO:0000256" key="8">
    <source>
        <dbReference type="SAM" id="MobiDB-lite"/>
    </source>
</evidence>
<dbReference type="PROSITE" id="PS00134">
    <property type="entry name" value="TRYPSIN_HIS"/>
    <property type="match status" value="1"/>
</dbReference>
<comment type="caution">
    <text evidence="11">The sequence shown here is derived from an EMBL/GenBank/DDBJ whole genome shotgun (WGS) entry which is preliminary data.</text>
</comment>
<evidence type="ECO:0000256" key="5">
    <source>
        <dbReference type="ARBA" id="ARBA00022825"/>
    </source>
</evidence>
<keyword evidence="3 7" id="KW-0645">Protease</keyword>
<dbReference type="PANTHER" id="PTHR24264:SF65">
    <property type="entry name" value="SRCR DOMAIN-CONTAINING PROTEIN"/>
    <property type="match status" value="1"/>
</dbReference>
<dbReference type="InterPro" id="IPR043504">
    <property type="entry name" value="Peptidase_S1_PA_chymotrypsin"/>
</dbReference>
<evidence type="ECO:0000259" key="10">
    <source>
        <dbReference type="PROSITE" id="PS50240"/>
    </source>
</evidence>
<dbReference type="InterPro" id="IPR001254">
    <property type="entry name" value="Trypsin_dom"/>
</dbReference>
<evidence type="ECO:0000256" key="9">
    <source>
        <dbReference type="SAM" id="SignalP"/>
    </source>
</evidence>
<dbReference type="PROSITE" id="PS00135">
    <property type="entry name" value="TRYPSIN_SER"/>
    <property type="match status" value="1"/>
</dbReference>
<keyword evidence="5 7" id="KW-0720">Serine protease</keyword>
<evidence type="ECO:0000256" key="2">
    <source>
        <dbReference type="ARBA" id="ARBA00022525"/>
    </source>
</evidence>
<dbReference type="Pfam" id="PF00089">
    <property type="entry name" value="Trypsin"/>
    <property type="match status" value="1"/>
</dbReference>
<dbReference type="CDD" id="cd00190">
    <property type="entry name" value="Tryp_SPc"/>
    <property type="match status" value="1"/>
</dbReference>
<feature type="compositionally biased region" description="Basic and acidic residues" evidence="8">
    <location>
        <begin position="84"/>
        <end position="93"/>
    </location>
</feature>
<dbReference type="PROSITE" id="PS50240">
    <property type="entry name" value="TRYPSIN_DOM"/>
    <property type="match status" value="1"/>
</dbReference>
<dbReference type="EMBL" id="JARGDH010000004">
    <property type="protein sequence ID" value="KAL0269884.1"/>
    <property type="molecule type" value="Genomic_DNA"/>
</dbReference>
<dbReference type="InterPro" id="IPR001314">
    <property type="entry name" value="Peptidase_S1A"/>
</dbReference>
<feature type="signal peptide" evidence="9">
    <location>
        <begin position="1"/>
        <end position="24"/>
    </location>
</feature>
<feature type="region of interest" description="Disordered" evidence="8">
    <location>
        <begin position="165"/>
        <end position="332"/>
    </location>
</feature>
<dbReference type="InterPro" id="IPR050127">
    <property type="entry name" value="Serine_Proteases_S1"/>
</dbReference>
<proteinExistence type="predicted"/>
<feature type="domain" description="Peptidase S1" evidence="10">
    <location>
        <begin position="375"/>
        <end position="623"/>
    </location>
</feature>
<dbReference type="SUPFAM" id="SSF50494">
    <property type="entry name" value="Trypsin-like serine proteases"/>
    <property type="match status" value="1"/>
</dbReference>
<feature type="region of interest" description="Disordered" evidence="8">
    <location>
        <begin position="84"/>
        <end position="117"/>
    </location>
</feature>
<dbReference type="PRINTS" id="PR00722">
    <property type="entry name" value="CHYMOTRYPSIN"/>
</dbReference>
<gene>
    <name evidence="11" type="ORF">PYX00_007471</name>
</gene>
<evidence type="ECO:0000256" key="1">
    <source>
        <dbReference type="ARBA" id="ARBA00004613"/>
    </source>
</evidence>
<organism evidence="11">
    <name type="scientific">Menopon gallinae</name>
    <name type="common">poultry shaft louse</name>
    <dbReference type="NCBI Taxonomy" id="328185"/>
    <lineage>
        <taxon>Eukaryota</taxon>
        <taxon>Metazoa</taxon>
        <taxon>Ecdysozoa</taxon>
        <taxon>Arthropoda</taxon>
        <taxon>Hexapoda</taxon>
        <taxon>Insecta</taxon>
        <taxon>Pterygota</taxon>
        <taxon>Neoptera</taxon>
        <taxon>Paraneoptera</taxon>
        <taxon>Psocodea</taxon>
        <taxon>Troctomorpha</taxon>
        <taxon>Phthiraptera</taxon>
        <taxon>Amblycera</taxon>
        <taxon>Menoponidae</taxon>
        <taxon>Menopon</taxon>
    </lineage>
</organism>
<feature type="compositionally biased region" description="Low complexity" evidence="8">
    <location>
        <begin position="272"/>
        <end position="284"/>
    </location>
</feature>
<evidence type="ECO:0000256" key="7">
    <source>
        <dbReference type="RuleBase" id="RU363034"/>
    </source>
</evidence>
<reference evidence="11" key="1">
    <citation type="journal article" date="2024" name="Gigascience">
        <title>Chromosome-level genome of the poultry shaft louse Menopon gallinae provides insight into the host-switching and adaptive evolution of parasitic lice.</title>
        <authorList>
            <person name="Xu Y."/>
            <person name="Ma L."/>
            <person name="Liu S."/>
            <person name="Liang Y."/>
            <person name="Liu Q."/>
            <person name="He Z."/>
            <person name="Tian L."/>
            <person name="Duan Y."/>
            <person name="Cai W."/>
            <person name="Li H."/>
            <person name="Song F."/>
        </authorList>
    </citation>
    <scope>NUCLEOTIDE SEQUENCE</scope>
    <source>
        <strain evidence="11">Cailab_2023a</strain>
    </source>
</reference>
<feature type="chain" id="PRO_5044476994" description="Peptidase S1 domain-containing protein" evidence="9">
    <location>
        <begin position="25"/>
        <end position="626"/>
    </location>
</feature>
<dbReference type="PANTHER" id="PTHR24264">
    <property type="entry name" value="TRYPSIN-RELATED"/>
    <property type="match status" value="1"/>
</dbReference>
<dbReference type="InterPro" id="IPR018114">
    <property type="entry name" value="TRYPSIN_HIS"/>
</dbReference>
<dbReference type="GO" id="GO:0005615">
    <property type="term" value="C:extracellular space"/>
    <property type="evidence" value="ECO:0007669"/>
    <property type="project" value="TreeGrafter"/>
</dbReference>